<evidence type="ECO:0000313" key="2">
    <source>
        <dbReference type="EMBL" id="VDK66158.1"/>
    </source>
</evidence>
<dbReference type="OrthoDB" id="3200163at2759"/>
<organism evidence="4">
    <name type="scientific">Anisakis simplex</name>
    <name type="common">Herring worm</name>
    <dbReference type="NCBI Taxonomy" id="6269"/>
    <lineage>
        <taxon>Eukaryota</taxon>
        <taxon>Metazoa</taxon>
        <taxon>Ecdysozoa</taxon>
        <taxon>Nematoda</taxon>
        <taxon>Chromadorea</taxon>
        <taxon>Rhabditida</taxon>
        <taxon>Spirurina</taxon>
        <taxon>Ascaridomorpha</taxon>
        <taxon>Ascaridoidea</taxon>
        <taxon>Anisakidae</taxon>
        <taxon>Anisakis</taxon>
        <taxon>Anisakis simplex complex</taxon>
    </lineage>
</organism>
<keyword evidence="3" id="KW-1185">Reference proteome</keyword>
<gene>
    <name evidence="2" type="ORF">ASIM_LOCUS18775</name>
</gene>
<dbReference type="Proteomes" id="UP000267096">
    <property type="component" value="Unassembled WGS sequence"/>
</dbReference>
<dbReference type="PANTHER" id="PTHR44590:SF4">
    <property type="entry name" value="CARBOXYLIC ESTER HYDROLASE"/>
    <property type="match status" value="1"/>
</dbReference>
<dbReference type="SUPFAM" id="SSF53474">
    <property type="entry name" value="alpha/beta-Hydrolases"/>
    <property type="match status" value="1"/>
</dbReference>
<evidence type="ECO:0000313" key="3">
    <source>
        <dbReference type="Proteomes" id="UP000267096"/>
    </source>
</evidence>
<dbReference type="InterPro" id="IPR019819">
    <property type="entry name" value="Carboxylesterase_B_CS"/>
</dbReference>
<dbReference type="AlphaFoldDB" id="A0A0M3KEH7"/>
<dbReference type="Pfam" id="PF00135">
    <property type="entry name" value="COesterase"/>
    <property type="match status" value="1"/>
</dbReference>
<dbReference type="Gene3D" id="3.40.50.1820">
    <property type="entry name" value="alpha/beta hydrolase"/>
    <property type="match status" value="1"/>
</dbReference>
<dbReference type="WBParaSite" id="ASIM_0001938401-mRNA-1">
    <property type="protein sequence ID" value="ASIM_0001938401-mRNA-1"/>
    <property type="gene ID" value="ASIM_0001938401"/>
</dbReference>
<protein>
    <submittedName>
        <fullName evidence="4">COesterase domain-containing protein</fullName>
    </submittedName>
</protein>
<feature type="domain" description="Carboxylesterase type B" evidence="1">
    <location>
        <begin position="16"/>
        <end position="113"/>
    </location>
</feature>
<dbReference type="PROSITE" id="PS00941">
    <property type="entry name" value="CARBOXYLESTERASE_B_2"/>
    <property type="match status" value="1"/>
</dbReference>
<dbReference type="EMBL" id="UYRR01036070">
    <property type="protein sequence ID" value="VDK66158.1"/>
    <property type="molecule type" value="Genomic_DNA"/>
</dbReference>
<accession>A0A0M3KEH7</accession>
<dbReference type="PANTHER" id="PTHR44590">
    <property type="entry name" value="CARBOXYLIC ESTER HYDROLASE-RELATED"/>
    <property type="match status" value="1"/>
</dbReference>
<reference evidence="4" key="1">
    <citation type="submission" date="2017-02" db="UniProtKB">
        <authorList>
            <consortium name="WormBaseParasite"/>
        </authorList>
    </citation>
    <scope>IDENTIFICATION</scope>
</reference>
<evidence type="ECO:0000259" key="1">
    <source>
        <dbReference type="Pfam" id="PF00135"/>
    </source>
</evidence>
<dbReference type="InterPro" id="IPR029058">
    <property type="entry name" value="AB_hydrolase_fold"/>
</dbReference>
<dbReference type="InterPro" id="IPR002018">
    <property type="entry name" value="CarbesteraseB"/>
</dbReference>
<evidence type="ECO:0000313" key="4">
    <source>
        <dbReference type="WBParaSite" id="ASIM_0001938401-mRNA-1"/>
    </source>
</evidence>
<proteinExistence type="predicted"/>
<sequence length="124" mass="13999">MGNLVSQYFGGGFKKSKVIATNYGEITGQSIQIDGNRFVNIFLGIPFAKPPVGELRFQKPVPPEPWDGVRECIKHPCRAPQHDLLVEKFLVRVPISEDCLYVNVFAPDWDYSPNDQEFPSDSQD</sequence>
<reference evidence="2 3" key="2">
    <citation type="submission" date="2018-11" db="EMBL/GenBank/DDBJ databases">
        <authorList>
            <consortium name="Pathogen Informatics"/>
        </authorList>
    </citation>
    <scope>NUCLEOTIDE SEQUENCE [LARGE SCALE GENOMIC DNA]</scope>
</reference>
<name>A0A0M3KEH7_ANISI</name>